<evidence type="ECO:0000256" key="7">
    <source>
        <dbReference type="SAM" id="MobiDB-lite"/>
    </source>
</evidence>
<keyword evidence="2" id="KW-0813">Transport</keyword>
<feature type="transmembrane region" description="Helical" evidence="8">
    <location>
        <begin position="206"/>
        <end position="225"/>
    </location>
</feature>
<feature type="transmembrane region" description="Helical" evidence="8">
    <location>
        <begin position="72"/>
        <end position="95"/>
    </location>
</feature>
<organism evidence="10 11">
    <name type="scientific">Corynebacterium striatum</name>
    <dbReference type="NCBI Taxonomy" id="43770"/>
    <lineage>
        <taxon>Bacteria</taxon>
        <taxon>Bacillati</taxon>
        <taxon>Actinomycetota</taxon>
        <taxon>Actinomycetes</taxon>
        <taxon>Mycobacteriales</taxon>
        <taxon>Corynebacteriaceae</taxon>
        <taxon>Corynebacterium</taxon>
    </lineage>
</organism>
<evidence type="ECO:0000313" key="10">
    <source>
        <dbReference type="EMBL" id="ART21858.1"/>
    </source>
</evidence>
<dbReference type="GO" id="GO:0005886">
    <property type="term" value="C:plasma membrane"/>
    <property type="evidence" value="ECO:0007669"/>
    <property type="project" value="UniProtKB-SubCell"/>
</dbReference>
<evidence type="ECO:0000256" key="3">
    <source>
        <dbReference type="ARBA" id="ARBA00022475"/>
    </source>
</evidence>
<dbReference type="AlphaFoldDB" id="A0A2Z2J9E1"/>
<evidence type="ECO:0000256" key="6">
    <source>
        <dbReference type="ARBA" id="ARBA00023136"/>
    </source>
</evidence>
<protein>
    <submittedName>
        <fullName evidence="10">MFS transporter</fullName>
    </submittedName>
</protein>
<dbReference type="PANTHER" id="PTHR43045">
    <property type="entry name" value="SHIKIMATE TRANSPORTER"/>
    <property type="match status" value="1"/>
</dbReference>
<sequence length="456" mass="48126">MTGGNILSAPTTPPDTQTTAPDQVEVNSKDVFKIASSAFVGTALEWYDFFLFGTAAALVFNDLFFSDASETTATLASFATLGVGFLARPFGAIIFGQIGDRMGRRPALLISIVTIGVATGLIGLLPNYNSIGIWAPIALTILRLVQGIAVGGEWGGATTMAIEHAPAEKRGRYAAFVQIGSPAGTLLSSGAFSLVLMLPDDAVSSWGWRIPFLIAFPFLAIALYIRTKVEESPVYQALEREAEEDEAKHKGSLKELFTEHLGQIILAAAAALLGIGGFFVLTTYTISYATITLNFERQTVVNATLAAAVCQIFINLYFGRLGEKIGPGKVMGWGGIATAVMAYPIWAMIDSGNATLLTVAVCLGLSLVTITYSVSGVLLSEIFPANVRYSGVAIAANIAGAISGLLPFIATAMNASNETPSSIPGIIILVAISLITALGSFWAERHRRTDDVVVKD</sequence>
<dbReference type="SUPFAM" id="SSF103473">
    <property type="entry name" value="MFS general substrate transporter"/>
    <property type="match status" value="1"/>
</dbReference>
<name>A0A2Z2J9E1_CORST</name>
<dbReference type="InterPro" id="IPR011701">
    <property type="entry name" value="MFS"/>
</dbReference>
<feature type="transmembrane region" description="Helical" evidence="8">
    <location>
        <begin position="299"/>
        <end position="318"/>
    </location>
</feature>
<dbReference type="Pfam" id="PF07690">
    <property type="entry name" value="MFS_1"/>
    <property type="match status" value="1"/>
</dbReference>
<feature type="transmembrane region" description="Helical" evidence="8">
    <location>
        <begin position="131"/>
        <end position="152"/>
    </location>
</feature>
<evidence type="ECO:0000259" key="9">
    <source>
        <dbReference type="PROSITE" id="PS50850"/>
    </source>
</evidence>
<evidence type="ECO:0000313" key="11">
    <source>
        <dbReference type="Proteomes" id="UP000250197"/>
    </source>
</evidence>
<evidence type="ECO:0000256" key="4">
    <source>
        <dbReference type="ARBA" id="ARBA00022692"/>
    </source>
</evidence>
<comment type="subcellular location">
    <subcellularLocation>
        <location evidence="1">Cell membrane</location>
        <topology evidence="1">Multi-pass membrane protein</topology>
    </subcellularLocation>
</comment>
<feature type="region of interest" description="Disordered" evidence="7">
    <location>
        <begin position="1"/>
        <end position="21"/>
    </location>
</feature>
<dbReference type="InterPro" id="IPR020846">
    <property type="entry name" value="MFS_dom"/>
</dbReference>
<accession>A0A2Z2J9E1</accession>
<feature type="transmembrane region" description="Helical" evidence="8">
    <location>
        <begin position="422"/>
        <end position="443"/>
    </location>
</feature>
<dbReference type="PROSITE" id="PS50850">
    <property type="entry name" value="MFS"/>
    <property type="match status" value="1"/>
</dbReference>
<evidence type="ECO:0000256" key="8">
    <source>
        <dbReference type="SAM" id="Phobius"/>
    </source>
</evidence>
<feature type="transmembrane region" description="Helical" evidence="8">
    <location>
        <begin position="38"/>
        <end position="60"/>
    </location>
</feature>
<feature type="transmembrane region" description="Helical" evidence="8">
    <location>
        <begin position="391"/>
        <end position="410"/>
    </location>
</feature>
<dbReference type="CDD" id="cd17369">
    <property type="entry name" value="MFS_ShiA_like"/>
    <property type="match status" value="1"/>
</dbReference>
<feature type="domain" description="Major facilitator superfamily (MFS) profile" evidence="9">
    <location>
        <begin position="34"/>
        <end position="448"/>
    </location>
</feature>
<feature type="transmembrane region" description="Helical" evidence="8">
    <location>
        <begin position="355"/>
        <end position="379"/>
    </location>
</feature>
<feature type="transmembrane region" description="Helical" evidence="8">
    <location>
        <begin position="330"/>
        <end position="349"/>
    </location>
</feature>
<dbReference type="KEGG" id="cstr:CBE89_10445"/>
<dbReference type="Proteomes" id="UP000250197">
    <property type="component" value="Chromosome"/>
</dbReference>
<evidence type="ECO:0000256" key="5">
    <source>
        <dbReference type="ARBA" id="ARBA00022989"/>
    </source>
</evidence>
<reference evidence="10 11" key="1">
    <citation type="submission" date="2017-05" db="EMBL/GenBank/DDBJ databases">
        <title>Complete genome sequence of Corynebacterium striatum KC-Na-1 isolated from Neophocaena asiaeorientalis in Korea.</title>
        <authorList>
            <person name="Kim J.H."/>
            <person name="Lee K."/>
        </authorList>
    </citation>
    <scope>NUCLEOTIDE SEQUENCE [LARGE SCALE GENOMIC DNA]</scope>
    <source>
        <strain evidence="10 11">KC-Na-01</strain>
    </source>
</reference>
<keyword evidence="4 8" id="KW-0812">Transmembrane</keyword>
<proteinExistence type="predicted"/>
<gene>
    <name evidence="10" type="ORF">CBE89_10445</name>
</gene>
<keyword evidence="6 8" id="KW-0472">Membrane</keyword>
<feature type="transmembrane region" description="Helical" evidence="8">
    <location>
        <begin position="107"/>
        <end position="125"/>
    </location>
</feature>
<dbReference type="PANTHER" id="PTHR43045:SF1">
    <property type="entry name" value="SHIKIMATE TRANSPORTER"/>
    <property type="match status" value="1"/>
</dbReference>
<keyword evidence="3" id="KW-1003">Cell membrane</keyword>
<dbReference type="Gene3D" id="1.20.1250.20">
    <property type="entry name" value="MFS general substrate transporter like domains"/>
    <property type="match status" value="2"/>
</dbReference>
<feature type="transmembrane region" description="Helical" evidence="8">
    <location>
        <begin position="173"/>
        <end position="194"/>
    </location>
</feature>
<keyword evidence="5 8" id="KW-1133">Transmembrane helix</keyword>
<evidence type="ECO:0000256" key="1">
    <source>
        <dbReference type="ARBA" id="ARBA00004651"/>
    </source>
</evidence>
<dbReference type="InterPro" id="IPR036259">
    <property type="entry name" value="MFS_trans_sf"/>
</dbReference>
<dbReference type="GO" id="GO:0022857">
    <property type="term" value="F:transmembrane transporter activity"/>
    <property type="evidence" value="ECO:0007669"/>
    <property type="project" value="InterPro"/>
</dbReference>
<feature type="transmembrane region" description="Helical" evidence="8">
    <location>
        <begin position="264"/>
        <end position="287"/>
    </location>
</feature>
<evidence type="ECO:0000256" key="2">
    <source>
        <dbReference type="ARBA" id="ARBA00022448"/>
    </source>
</evidence>
<dbReference type="EMBL" id="CP021252">
    <property type="protein sequence ID" value="ART21858.1"/>
    <property type="molecule type" value="Genomic_DNA"/>
</dbReference>